<feature type="region of interest" description="Disordered" evidence="2">
    <location>
        <begin position="1046"/>
        <end position="1074"/>
    </location>
</feature>
<keyword evidence="1" id="KW-0175">Coiled coil</keyword>
<feature type="compositionally biased region" description="Polar residues" evidence="2">
    <location>
        <begin position="992"/>
        <end position="1005"/>
    </location>
</feature>
<protein>
    <submittedName>
        <fullName evidence="4">Uncharacterized protein</fullName>
    </submittedName>
</protein>
<feature type="region of interest" description="Disordered" evidence="2">
    <location>
        <begin position="844"/>
        <end position="882"/>
    </location>
</feature>
<evidence type="ECO:0000256" key="2">
    <source>
        <dbReference type="SAM" id="MobiDB-lite"/>
    </source>
</evidence>
<sequence length="1299" mass="143991">MIKFLVSVLCYFCCVSRVGSAPIIKASGVQWSDPKGTGKGNITLIMVPQESLNSNDSDMIVAVKSDYQIMSQDTQLLNLVVNEKQNDKSNLDGKKKDLPDCVNSKYNEESHNPINDPNTAQYFETEVKRFPHEINKNSMISTVPLDGNRNGINPSDNKHQNYVDDINIFEFLKIANSSDTSQSAKNKLNLSQNTESLVHLPTTRDYLNTPTPPQSTVNIYMLLMNMTDPDSYKFQSGKNYNSSLSQPTERIINGHPLSNIGGLNSSMGQADKNSKPLSIPTSTESNVNIFKFLDLINHNKSGFLFDQESYTSTESTLNIFNFLHAIGTLSENKISNNTQLLEDSNVNTNTSIRVPSKDTFLNEALTMIDNLKQNPSYYKNALKYGVNDVANVKNDKEENKLDSSETKFKDLKIVDLASASDEDETLVKEFEYHGINKKDHSNIDGNSGETFNNNTTDDICESFFIIDSINQTQASMQFTSPKPGQNVDKIVITLEKSLNNETEKKEGSGTVNPVSQVDITLDNNKNLPELTSEVSTTGMVVETSVEVVQSSITSMDVETSVGVVQSSIIEETISAVMLNLTSTPNPSEAISINEQISLPQQSIVASSTEAQSELSTQAYSTEQPNIPSSTEICTTVVIVQCNPTNSNGVFGKIVDMVSDKNKLAEGIKNDGNSLQKAKLAMPTKITLEPKDECDSIFTTKAISTTSKPIDDSNEGGNLEDNDLKLPFAESPMYNNEHYNKGFDILPGLNTSSRILNLVSLQDNSDQMHGRVAKVQNNTVVFHASKKPIVLKSNEKNHVVLNGSIPVKEKGLNSLDINRILKIHFAGKNVVAQQKFRENVASELNCEPTPEVNDSELEPDDEDQDLETQSVSPATQNKEDITEQTTVNLKSTKAQTTLHMKTTTTKIESSSQQYNYDMSTPNLLEETSKLYSTTTESQKTKSQIKTTTNQQQSSDQENVYDIPTSSSSEETSLIFQSSTELQLEESSELLSTRKTTQKPIRLSTKSSVEENLESTTVKTTIKQSLLTQVDKESIETQFDLSTTMTIQSSAPSKDYDSNDEDALHTQKNIPGRGNTKMYGQEAGKITHTPGISTSIYLPTEGSSTLTTLEPKSKQKPDQTCEKSLYIPSNSVKEVIIQIVKFTKKPGKHITNSKSCYEDGARGDMKNILVDSKEVEQTLDKQKNIQELLSSSDVTSNDNIIEKINSKFSNMKEQRFKNPDKIENNLDSYLIKQNDCPDVDSKHALNAKRCLDNGQDHLSKQETILNHINELNKDITVCSENRFSSSMSKLLKVSDLEIKNV</sequence>
<name>A0A1B6LPQ2_9HEMI</name>
<proteinExistence type="predicted"/>
<feature type="coiled-coil region" evidence="1">
    <location>
        <begin position="387"/>
        <end position="414"/>
    </location>
</feature>
<feature type="region of interest" description="Disordered" evidence="2">
    <location>
        <begin position="930"/>
        <end position="971"/>
    </location>
</feature>
<gene>
    <name evidence="4" type="ORF">g.9915</name>
</gene>
<evidence type="ECO:0000313" key="4">
    <source>
        <dbReference type="EMBL" id="JAT25710.1"/>
    </source>
</evidence>
<accession>A0A1B6LPQ2</accession>
<evidence type="ECO:0000256" key="3">
    <source>
        <dbReference type="SAM" id="SignalP"/>
    </source>
</evidence>
<feature type="compositionally biased region" description="Basic and acidic residues" evidence="2">
    <location>
        <begin position="1052"/>
        <end position="1063"/>
    </location>
</feature>
<feature type="region of interest" description="Disordered" evidence="2">
    <location>
        <begin position="985"/>
        <end position="1006"/>
    </location>
</feature>
<reference evidence="4" key="1">
    <citation type="submission" date="2015-11" db="EMBL/GenBank/DDBJ databases">
        <title>De novo transcriptome assembly of four potential Pierce s Disease insect vectors from Arizona vineyards.</title>
        <authorList>
            <person name="Tassone E.E."/>
        </authorList>
    </citation>
    <scope>NUCLEOTIDE SEQUENCE</scope>
</reference>
<feature type="chain" id="PRO_5008587611" evidence="3">
    <location>
        <begin position="21"/>
        <end position="1299"/>
    </location>
</feature>
<evidence type="ECO:0000256" key="1">
    <source>
        <dbReference type="SAM" id="Coils"/>
    </source>
</evidence>
<feature type="signal peptide" evidence="3">
    <location>
        <begin position="1"/>
        <end position="20"/>
    </location>
</feature>
<keyword evidence="3" id="KW-0732">Signal</keyword>
<feature type="compositionally biased region" description="Low complexity" evidence="2">
    <location>
        <begin position="931"/>
        <end position="953"/>
    </location>
</feature>
<feature type="compositionally biased region" description="Polar residues" evidence="2">
    <location>
        <begin position="962"/>
        <end position="971"/>
    </location>
</feature>
<feature type="compositionally biased region" description="Acidic residues" evidence="2">
    <location>
        <begin position="852"/>
        <end position="865"/>
    </location>
</feature>
<organism evidence="4">
    <name type="scientific">Graphocephala atropunctata</name>
    <dbReference type="NCBI Taxonomy" id="36148"/>
    <lineage>
        <taxon>Eukaryota</taxon>
        <taxon>Metazoa</taxon>
        <taxon>Ecdysozoa</taxon>
        <taxon>Arthropoda</taxon>
        <taxon>Hexapoda</taxon>
        <taxon>Insecta</taxon>
        <taxon>Pterygota</taxon>
        <taxon>Neoptera</taxon>
        <taxon>Paraneoptera</taxon>
        <taxon>Hemiptera</taxon>
        <taxon>Auchenorrhyncha</taxon>
        <taxon>Membracoidea</taxon>
        <taxon>Cicadellidae</taxon>
        <taxon>Cicadellinae</taxon>
        <taxon>Cicadellini</taxon>
        <taxon>Graphocephala</taxon>
    </lineage>
</organism>
<dbReference type="EMBL" id="GEBQ01014267">
    <property type="protein sequence ID" value="JAT25710.1"/>
    <property type="molecule type" value="Transcribed_RNA"/>
</dbReference>